<dbReference type="RefSeq" id="WP_071678158.1">
    <property type="nucleotide sequence ID" value="NZ_AP025594.1"/>
</dbReference>
<evidence type="ECO:0000313" key="3">
    <source>
        <dbReference type="Proteomes" id="UP000182993"/>
    </source>
</evidence>
<reference evidence="1" key="2">
    <citation type="journal article" date="2017" name="Stand. Genomic Sci.">
        <title>Complete genome sequence of Thermus brockianus GE-1 reveals key enzymes of xylan/xylose metabolism.</title>
        <authorList>
            <person name="Schaefers C."/>
            <person name="Blank S."/>
            <person name="Wiebusch S."/>
            <person name="Elleuche S."/>
            <person name="Antranikian G."/>
        </authorList>
    </citation>
    <scope>NUCLEOTIDE SEQUENCE</scope>
    <source>
        <strain evidence="1">GE-1</strain>
        <plasmid evidence="1">pTB1</plasmid>
    </source>
</reference>
<dbReference type="OrthoDB" id="5288740at2"/>
<reference evidence="3" key="1">
    <citation type="submission" date="2016-06" db="EMBL/GenBank/DDBJ databases">
        <title>Whole genome sequencing of Thermus brockianus strain GE-1.</title>
        <authorList>
            <person name="Schaefers C."/>
            <person name="Blank S."/>
            <person name="Wiebusch S."/>
            <person name="Elleuche S."/>
            <person name="Antranikian G."/>
        </authorList>
    </citation>
    <scope>NUCLEOTIDE SEQUENCE [LARGE SCALE GENOMIC DNA]</scope>
    <source>
        <strain evidence="3">GE-1</strain>
        <plasmid evidence="3">ptb1</plasmid>
    </source>
</reference>
<evidence type="ECO:0000313" key="4">
    <source>
        <dbReference type="Proteomes" id="UP000831120"/>
    </source>
</evidence>
<name>A0A1J0LWF7_THEBO</name>
<sequence>MNAVDWFLQELKKREWGEKALSLAENLDRRGLELWASAELRMRERGGLEGWEAPTWREEPEKVAAWAKGGWLQRWVAALHPQAPQRALKDLAADSVPFIARLAQARLSPFPPPPPIPVRIVLAERDAGEIMILSPECENWWLRDLRELQEAVRLGRMPLQRALDFVRHLPRSWVASQLDNLLDCAEGPQEEVGARGQDPALLIAYAHELPTDGIYDTNASQAEDLLIELLWELDLDLKEPVHQAFSEEELLEWLSMGYVGGIDDLLLKAVGFYPEYAHLATFPGGSLLMVYFDGMTGGEAPFIMGTPFPEELKGWQGLGRILEAVRPGHYLLTWDWR</sequence>
<dbReference type="EMBL" id="CP016313">
    <property type="protein sequence ID" value="APD10474.1"/>
    <property type="molecule type" value="Genomic_DNA"/>
</dbReference>
<organism evidence="1 3">
    <name type="scientific">Thermus brockianus</name>
    <dbReference type="NCBI Taxonomy" id="56956"/>
    <lineage>
        <taxon>Bacteria</taxon>
        <taxon>Thermotogati</taxon>
        <taxon>Deinococcota</taxon>
        <taxon>Deinococci</taxon>
        <taxon>Thermales</taxon>
        <taxon>Thermaceae</taxon>
        <taxon>Thermus</taxon>
    </lineage>
</organism>
<geneLocation type="plasmid" evidence="1">
    <name>pTB1</name>
</geneLocation>
<keyword evidence="1" id="KW-0614">Plasmid</keyword>
<dbReference type="AlphaFoldDB" id="A0A1J0LWF7"/>
<dbReference type="Proteomes" id="UP000182993">
    <property type="component" value="Plasmid pTB1"/>
</dbReference>
<gene>
    <name evidence="1" type="ORF">A0O31_02449</name>
    <name evidence="2" type="ORF">TbrSNM41_24840</name>
</gene>
<geneLocation type="plasmid" evidence="3">
    <name>ptb1</name>
</geneLocation>
<geneLocation type="plasmid" evidence="2 4">
    <name>pTbrSNM4-1b</name>
</geneLocation>
<evidence type="ECO:0000313" key="2">
    <source>
        <dbReference type="EMBL" id="BDG17750.1"/>
    </source>
</evidence>
<proteinExistence type="predicted"/>
<protein>
    <submittedName>
        <fullName evidence="1">Uncharacterized protein</fullName>
    </submittedName>
</protein>
<evidence type="ECO:0000313" key="1">
    <source>
        <dbReference type="EMBL" id="APD10474.1"/>
    </source>
</evidence>
<dbReference type="Proteomes" id="UP000831120">
    <property type="component" value="Plasmid pTbrSNM4-1b"/>
</dbReference>
<keyword evidence="4" id="KW-1185">Reference proteome</keyword>
<reference evidence="2 4" key="3">
    <citation type="journal article" date="2022" name="Microbiol. Resour. Announc.">
        <title>Complete Genome Sequences of Thermus Strains Isolated from Senami Hot Spring in Japan.</title>
        <authorList>
            <person name="Miyazaki K."/>
        </authorList>
    </citation>
    <scope>NUCLEOTIDE SEQUENCE [LARGE SCALE GENOMIC DNA]</scope>
    <source>
        <strain evidence="2 4">SNM4-1</strain>
        <plasmid evidence="2 4">pTbrSNM4-1b</plasmid>
    </source>
</reference>
<dbReference type="KEGG" id="tbc:A0O31_02449"/>
<dbReference type="EMBL" id="AP025594">
    <property type="protein sequence ID" value="BDG17750.1"/>
    <property type="molecule type" value="Genomic_DNA"/>
</dbReference>
<accession>A0A1J0LWF7</accession>